<reference evidence="5 6" key="1">
    <citation type="journal article" date="2018" name="Nat. Ecol. Evol.">
        <title>Genomic signatures of mitonuclear coevolution across populations of Tigriopus californicus.</title>
        <authorList>
            <person name="Barreto F.S."/>
            <person name="Watson E.T."/>
            <person name="Lima T.G."/>
            <person name="Willett C.S."/>
            <person name="Edmands S."/>
            <person name="Li W."/>
            <person name="Burton R.S."/>
        </authorList>
    </citation>
    <scope>NUCLEOTIDE SEQUENCE [LARGE SCALE GENOMIC DNA]</scope>
    <source>
        <strain evidence="5 6">San Diego</strain>
    </source>
</reference>
<comment type="caution">
    <text evidence="5">The sequence shown here is derived from an EMBL/GenBank/DDBJ whole genome shotgun (WGS) entry which is preliminary data.</text>
</comment>
<dbReference type="GO" id="GO:0010468">
    <property type="term" value="P:regulation of gene expression"/>
    <property type="evidence" value="ECO:0007669"/>
    <property type="project" value="UniProtKB-ARBA"/>
</dbReference>
<dbReference type="Pfam" id="PF00013">
    <property type="entry name" value="KH_1"/>
    <property type="match status" value="2"/>
</dbReference>
<evidence type="ECO:0000259" key="4">
    <source>
        <dbReference type="SMART" id="SM00322"/>
    </source>
</evidence>
<dbReference type="InterPro" id="IPR004088">
    <property type="entry name" value="KH_dom_type_1"/>
</dbReference>
<feature type="domain" description="K Homology" evidence="4">
    <location>
        <begin position="343"/>
        <end position="416"/>
    </location>
</feature>
<evidence type="ECO:0000313" key="5">
    <source>
        <dbReference type="EMBL" id="TRY74791.1"/>
    </source>
</evidence>
<dbReference type="OrthoDB" id="441329at2759"/>
<organism evidence="5 6">
    <name type="scientific">Tigriopus californicus</name>
    <name type="common">Marine copepod</name>
    <dbReference type="NCBI Taxonomy" id="6832"/>
    <lineage>
        <taxon>Eukaryota</taxon>
        <taxon>Metazoa</taxon>
        <taxon>Ecdysozoa</taxon>
        <taxon>Arthropoda</taxon>
        <taxon>Crustacea</taxon>
        <taxon>Multicrustacea</taxon>
        <taxon>Hexanauplia</taxon>
        <taxon>Copepoda</taxon>
        <taxon>Harpacticoida</taxon>
        <taxon>Harpacticidae</taxon>
        <taxon>Tigriopus</taxon>
    </lineage>
</organism>
<feature type="region of interest" description="Disordered" evidence="3">
    <location>
        <begin position="420"/>
        <end position="543"/>
    </location>
</feature>
<dbReference type="CDD" id="cd02396">
    <property type="entry name" value="KH-I_PCBP_rpt2"/>
    <property type="match status" value="1"/>
</dbReference>
<evidence type="ECO:0000256" key="2">
    <source>
        <dbReference type="PROSITE-ProRule" id="PRU00117"/>
    </source>
</evidence>
<accession>A0A553PAT0</accession>
<keyword evidence="6" id="KW-1185">Reference proteome</keyword>
<dbReference type="InterPro" id="IPR004087">
    <property type="entry name" value="KH_dom"/>
</dbReference>
<sequence>MMAAQVGGFNGSAANAPSLYNQPPPPSQMGSAAPMPATGAGHLAGYSMAAGGANAQLGTGVAPTGGSSRNNGDASAPAIYPITLKVMLSRDEASYLFGFDGVLLGQLRQQTGAHISLTDPQSFEHVLAIGGSIDVILKAFSLVCRKLWDFLMSIIGPNMSKPLIIRLAVPASQCGTIIGKQGAKVKELRELSGAYIQVSQESLPDSTERVVEISGTGESCVQCTYHICSLLQEAPVRGEVVPYIPSLQAGGASGLPDAFRSGSETWRPVILCGPRAYLIDGDVARPCPPEILRHALDNGRVNETYASGPAHSGVDRDPTGRRPAYMNPDVLLQAITNAPHNQTQTSEEMAIPAPYLSSIIGPDGQKRAEIRQMSGAQIHVEDPGFLKQSGADQTVTISGTKESITLAKFLIQSTIDMLTKEQPNLPSGGQPVSNMGRLGSNPAQVLPPVPPAFHGPSSQQSPMFGGDYAGYPEDRSIQSSQYSAKNVPRDPRDLRDPRRPSMDRDYEGHNSSSSSGHHHHPSRGAHSYRNGGSGVGFRGGRRR</sequence>
<dbReference type="InterPro" id="IPR036612">
    <property type="entry name" value="KH_dom_type_1_sf"/>
</dbReference>
<dbReference type="Proteomes" id="UP000318571">
    <property type="component" value="Chromosome 2"/>
</dbReference>
<proteinExistence type="predicted"/>
<feature type="compositionally biased region" description="Gly residues" evidence="3">
    <location>
        <begin position="531"/>
        <end position="543"/>
    </location>
</feature>
<feature type="region of interest" description="Disordered" evidence="3">
    <location>
        <begin position="17"/>
        <end position="36"/>
    </location>
</feature>
<keyword evidence="2" id="KW-0694">RNA-binding</keyword>
<feature type="compositionally biased region" description="Polar residues" evidence="3">
    <location>
        <begin position="420"/>
        <end position="433"/>
    </location>
</feature>
<dbReference type="AlphaFoldDB" id="A0A553PAT0"/>
<dbReference type="EMBL" id="VCGU01000005">
    <property type="protein sequence ID" value="TRY74791.1"/>
    <property type="molecule type" value="Genomic_DNA"/>
</dbReference>
<dbReference type="STRING" id="6832.A0A553PAT0"/>
<dbReference type="PROSITE" id="PS50084">
    <property type="entry name" value="KH_TYPE_1"/>
    <property type="match status" value="3"/>
</dbReference>
<keyword evidence="1" id="KW-0677">Repeat</keyword>
<name>A0A553PAT0_TIGCA</name>
<dbReference type="PANTHER" id="PTHR10288">
    <property type="entry name" value="KH DOMAIN CONTAINING RNA BINDING PROTEIN"/>
    <property type="match status" value="1"/>
</dbReference>
<evidence type="ECO:0000256" key="3">
    <source>
        <dbReference type="SAM" id="MobiDB-lite"/>
    </source>
</evidence>
<protein>
    <recommendedName>
        <fullName evidence="4">K Homology domain-containing protein</fullName>
    </recommendedName>
</protein>
<feature type="compositionally biased region" description="Basic and acidic residues" evidence="3">
    <location>
        <begin position="487"/>
        <end position="508"/>
    </location>
</feature>
<feature type="domain" description="K Homology" evidence="4">
    <location>
        <begin position="161"/>
        <end position="232"/>
    </location>
</feature>
<feature type="domain" description="K Homology" evidence="4">
    <location>
        <begin position="80"/>
        <end position="148"/>
    </location>
</feature>
<dbReference type="GO" id="GO:0003723">
    <property type="term" value="F:RNA binding"/>
    <property type="evidence" value="ECO:0007669"/>
    <property type="project" value="UniProtKB-UniRule"/>
</dbReference>
<dbReference type="Gene3D" id="3.30.1370.10">
    <property type="entry name" value="K Homology domain, type 1"/>
    <property type="match status" value="3"/>
</dbReference>
<evidence type="ECO:0000313" key="6">
    <source>
        <dbReference type="Proteomes" id="UP000318571"/>
    </source>
</evidence>
<gene>
    <name evidence="5" type="ORF">TCAL_00654</name>
</gene>
<dbReference type="SUPFAM" id="SSF54791">
    <property type="entry name" value="Eukaryotic type KH-domain (KH-domain type I)"/>
    <property type="match status" value="3"/>
</dbReference>
<dbReference type="SMART" id="SM00322">
    <property type="entry name" value="KH"/>
    <property type="match status" value="3"/>
</dbReference>
<evidence type="ECO:0000256" key="1">
    <source>
        <dbReference type="ARBA" id="ARBA00022737"/>
    </source>
</evidence>